<keyword evidence="7" id="KW-1015">Disulfide bond</keyword>
<keyword evidence="8 12" id="KW-0675">Receptor</keyword>
<evidence type="ECO:0000313" key="13">
    <source>
        <dbReference type="Proteomes" id="UP001163046"/>
    </source>
</evidence>
<sequence>MTKNGSFNTTGDLSDIEATFLASMNLLFSLFGIFGNVLVFIVVVRNRQLHTVTNMFITSLALADLLVCLVAQPMYVIFLFGLPPNPAYGNTRKTFFLCLRACIDQQPGCHHNRPLHSHRVADAVPT</sequence>
<feature type="transmembrane region" description="Helical" evidence="10">
    <location>
        <begin position="20"/>
        <end position="44"/>
    </location>
</feature>
<dbReference type="PANTHER" id="PTHR24248">
    <property type="entry name" value="ADRENERGIC RECEPTOR-RELATED G-PROTEIN COUPLED RECEPTOR"/>
    <property type="match status" value="1"/>
</dbReference>
<accession>A0A9W9Z1M8</accession>
<evidence type="ECO:0000256" key="4">
    <source>
        <dbReference type="ARBA" id="ARBA00022989"/>
    </source>
</evidence>
<keyword evidence="9" id="KW-0807">Transducer</keyword>
<protein>
    <submittedName>
        <fullName evidence="12">Melanocortin receptor 5</fullName>
    </submittedName>
</protein>
<dbReference type="OrthoDB" id="5967683at2759"/>
<comment type="subcellular location">
    <subcellularLocation>
        <location evidence="1">Cell membrane</location>
        <topology evidence="1">Multi-pass membrane protein</topology>
    </subcellularLocation>
</comment>
<feature type="domain" description="G-protein coupled receptors family 1 profile" evidence="11">
    <location>
        <begin position="35"/>
        <end position="80"/>
    </location>
</feature>
<comment type="caution">
    <text evidence="12">The sequence shown here is derived from an EMBL/GenBank/DDBJ whole genome shotgun (WGS) entry which is preliminary data.</text>
</comment>
<keyword evidence="13" id="KW-1185">Reference proteome</keyword>
<dbReference type="AlphaFoldDB" id="A0A9W9Z1M8"/>
<evidence type="ECO:0000256" key="2">
    <source>
        <dbReference type="ARBA" id="ARBA00022475"/>
    </source>
</evidence>
<dbReference type="SUPFAM" id="SSF81321">
    <property type="entry name" value="Family A G protein-coupled receptor-like"/>
    <property type="match status" value="1"/>
</dbReference>
<name>A0A9W9Z1M8_9CNID</name>
<keyword evidence="5" id="KW-0297">G-protein coupled receptor</keyword>
<evidence type="ECO:0000256" key="6">
    <source>
        <dbReference type="ARBA" id="ARBA00023136"/>
    </source>
</evidence>
<dbReference type="EMBL" id="MU826839">
    <property type="protein sequence ID" value="KAJ7372038.1"/>
    <property type="molecule type" value="Genomic_DNA"/>
</dbReference>
<dbReference type="InterPro" id="IPR000276">
    <property type="entry name" value="GPCR_Rhodpsn"/>
</dbReference>
<feature type="transmembrane region" description="Helical" evidence="10">
    <location>
        <begin position="56"/>
        <end position="82"/>
    </location>
</feature>
<evidence type="ECO:0000256" key="3">
    <source>
        <dbReference type="ARBA" id="ARBA00022692"/>
    </source>
</evidence>
<evidence type="ECO:0000256" key="1">
    <source>
        <dbReference type="ARBA" id="ARBA00004651"/>
    </source>
</evidence>
<keyword evidence="3 10" id="KW-0812">Transmembrane</keyword>
<evidence type="ECO:0000256" key="10">
    <source>
        <dbReference type="SAM" id="Phobius"/>
    </source>
</evidence>
<organism evidence="12 13">
    <name type="scientific">Desmophyllum pertusum</name>
    <dbReference type="NCBI Taxonomy" id="174260"/>
    <lineage>
        <taxon>Eukaryota</taxon>
        <taxon>Metazoa</taxon>
        <taxon>Cnidaria</taxon>
        <taxon>Anthozoa</taxon>
        <taxon>Hexacorallia</taxon>
        <taxon>Scleractinia</taxon>
        <taxon>Caryophylliina</taxon>
        <taxon>Caryophylliidae</taxon>
        <taxon>Desmophyllum</taxon>
    </lineage>
</organism>
<proteinExistence type="predicted"/>
<reference evidence="12" key="1">
    <citation type="submission" date="2023-01" db="EMBL/GenBank/DDBJ databases">
        <title>Genome assembly of the deep-sea coral Lophelia pertusa.</title>
        <authorList>
            <person name="Herrera S."/>
            <person name="Cordes E."/>
        </authorList>
    </citation>
    <scope>NUCLEOTIDE SEQUENCE</scope>
    <source>
        <strain evidence="12">USNM1676648</strain>
        <tissue evidence="12">Polyp</tissue>
    </source>
</reference>
<dbReference type="InterPro" id="IPR017452">
    <property type="entry name" value="GPCR_Rhodpsn_7TM"/>
</dbReference>
<keyword evidence="6 10" id="KW-0472">Membrane</keyword>
<evidence type="ECO:0000256" key="7">
    <source>
        <dbReference type="ARBA" id="ARBA00023157"/>
    </source>
</evidence>
<dbReference type="GO" id="GO:0045202">
    <property type="term" value="C:synapse"/>
    <property type="evidence" value="ECO:0007669"/>
    <property type="project" value="GOC"/>
</dbReference>
<dbReference type="Proteomes" id="UP001163046">
    <property type="component" value="Unassembled WGS sequence"/>
</dbReference>
<dbReference type="Pfam" id="PF00001">
    <property type="entry name" value="7tm_1"/>
    <property type="match status" value="1"/>
</dbReference>
<keyword evidence="2" id="KW-1003">Cell membrane</keyword>
<gene>
    <name evidence="12" type="primary">MC5R_10</name>
    <name evidence="12" type="ORF">OS493_021466</name>
</gene>
<evidence type="ECO:0000256" key="9">
    <source>
        <dbReference type="ARBA" id="ARBA00023224"/>
    </source>
</evidence>
<keyword evidence="4 10" id="KW-1133">Transmembrane helix</keyword>
<dbReference type="PANTHER" id="PTHR24248:SF125">
    <property type="entry name" value="DOPAMINE D2-LIKE RECEPTOR"/>
    <property type="match status" value="1"/>
</dbReference>
<evidence type="ECO:0000256" key="8">
    <source>
        <dbReference type="ARBA" id="ARBA00023170"/>
    </source>
</evidence>
<evidence type="ECO:0000313" key="12">
    <source>
        <dbReference type="EMBL" id="KAJ7372038.1"/>
    </source>
</evidence>
<dbReference type="GO" id="GO:0001591">
    <property type="term" value="F:dopamine neurotransmitter receptor activity, coupled via Gi/Go"/>
    <property type="evidence" value="ECO:0007669"/>
    <property type="project" value="TreeGrafter"/>
</dbReference>
<evidence type="ECO:0000256" key="5">
    <source>
        <dbReference type="ARBA" id="ARBA00023040"/>
    </source>
</evidence>
<dbReference type="GO" id="GO:0004930">
    <property type="term" value="F:G protein-coupled receptor activity"/>
    <property type="evidence" value="ECO:0007669"/>
    <property type="project" value="UniProtKB-KW"/>
</dbReference>
<dbReference type="GO" id="GO:0005886">
    <property type="term" value="C:plasma membrane"/>
    <property type="evidence" value="ECO:0007669"/>
    <property type="project" value="UniProtKB-SubCell"/>
</dbReference>
<dbReference type="PROSITE" id="PS50262">
    <property type="entry name" value="G_PROTEIN_RECEP_F1_2"/>
    <property type="match status" value="1"/>
</dbReference>
<evidence type="ECO:0000259" key="11">
    <source>
        <dbReference type="PROSITE" id="PS50262"/>
    </source>
</evidence>
<dbReference type="Gene3D" id="1.20.1070.10">
    <property type="entry name" value="Rhodopsin 7-helix transmembrane proteins"/>
    <property type="match status" value="1"/>
</dbReference>
<dbReference type="PRINTS" id="PR00237">
    <property type="entry name" value="GPCRRHODOPSN"/>
</dbReference>